<dbReference type="InterPro" id="IPR000380">
    <property type="entry name" value="Topo_IA"/>
</dbReference>
<reference evidence="2" key="1">
    <citation type="journal article" date="2014" name="Front. Microbiol.">
        <title>High frequency of phylogenetically diverse reductive dehalogenase-homologous genes in deep subseafloor sedimentary metagenomes.</title>
        <authorList>
            <person name="Kawai M."/>
            <person name="Futagami T."/>
            <person name="Toyoda A."/>
            <person name="Takaki Y."/>
            <person name="Nishi S."/>
            <person name="Hori S."/>
            <person name="Arai W."/>
            <person name="Tsubouchi T."/>
            <person name="Morono Y."/>
            <person name="Uchiyama I."/>
            <person name="Ito T."/>
            <person name="Fujiyama A."/>
            <person name="Inagaki F."/>
            <person name="Takami H."/>
        </authorList>
    </citation>
    <scope>NUCLEOTIDE SEQUENCE</scope>
    <source>
        <strain evidence="2">Expedition CK06-06</strain>
    </source>
</reference>
<dbReference type="GO" id="GO:0003917">
    <property type="term" value="F:DNA topoisomerase type I (single strand cut, ATP-independent) activity"/>
    <property type="evidence" value="ECO:0007669"/>
    <property type="project" value="InterPro"/>
</dbReference>
<feature type="non-terminal residue" evidence="2">
    <location>
        <position position="145"/>
    </location>
</feature>
<dbReference type="Gene3D" id="3.40.50.140">
    <property type="match status" value="1"/>
</dbReference>
<accession>X1MU42</accession>
<proteinExistence type="predicted"/>
<sequence>MTKTKKKVIIVESPTKCKTIRGFLGREYTLVSSRGHIKDLPKSKLGVDVDNNFTPQYIKIRGKAKIINEIKKVCKNSSVIFLALDPDREGEAIAQHLAEELDSTAPQIKRALFHEITPDHVKKALDKPTSINLNLVNAHKARRVL</sequence>
<dbReference type="SMART" id="SM00493">
    <property type="entry name" value="TOPRIM"/>
    <property type="match status" value="1"/>
</dbReference>
<gene>
    <name evidence="2" type="ORF">S06H3_10681</name>
</gene>
<dbReference type="InterPro" id="IPR023405">
    <property type="entry name" value="Topo_IA_core_domain"/>
</dbReference>
<dbReference type="GO" id="GO:0003677">
    <property type="term" value="F:DNA binding"/>
    <property type="evidence" value="ECO:0007669"/>
    <property type="project" value="InterPro"/>
</dbReference>
<comment type="caution">
    <text evidence="2">The sequence shown here is derived from an EMBL/GenBank/DDBJ whole genome shotgun (WGS) entry which is preliminary data.</text>
</comment>
<evidence type="ECO:0000259" key="1">
    <source>
        <dbReference type="PROSITE" id="PS50880"/>
    </source>
</evidence>
<feature type="domain" description="Toprim" evidence="1">
    <location>
        <begin position="6"/>
        <end position="116"/>
    </location>
</feature>
<protein>
    <recommendedName>
        <fullName evidence="1">Toprim domain-containing protein</fullName>
    </recommendedName>
</protein>
<organism evidence="2">
    <name type="scientific">marine sediment metagenome</name>
    <dbReference type="NCBI Taxonomy" id="412755"/>
    <lineage>
        <taxon>unclassified sequences</taxon>
        <taxon>metagenomes</taxon>
        <taxon>ecological metagenomes</taxon>
    </lineage>
</organism>
<evidence type="ECO:0000313" key="2">
    <source>
        <dbReference type="EMBL" id="GAI09914.1"/>
    </source>
</evidence>
<dbReference type="PANTHER" id="PTHR42785">
    <property type="entry name" value="DNA TOPOISOMERASE, TYPE IA, CORE"/>
    <property type="match status" value="1"/>
</dbReference>
<dbReference type="Pfam" id="PF01751">
    <property type="entry name" value="Toprim"/>
    <property type="match status" value="1"/>
</dbReference>
<dbReference type="PROSITE" id="PS50880">
    <property type="entry name" value="TOPRIM"/>
    <property type="match status" value="1"/>
</dbReference>
<dbReference type="AlphaFoldDB" id="X1MU42"/>
<dbReference type="GO" id="GO:0006265">
    <property type="term" value="P:DNA topological change"/>
    <property type="evidence" value="ECO:0007669"/>
    <property type="project" value="InterPro"/>
</dbReference>
<dbReference type="InterPro" id="IPR006171">
    <property type="entry name" value="TOPRIM_dom"/>
</dbReference>
<dbReference type="SUPFAM" id="SSF56712">
    <property type="entry name" value="Prokaryotic type I DNA topoisomerase"/>
    <property type="match status" value="1"/>
</dbReference>
<dbReference type="PANTHER" id="PTHR42785:SF1">
    <property type="entry name" value="DNA TOPOISOMERASE"/>
    <property type="match status" value="1"/>
</dbReference>
<name>X1MU42_9ZZZZ</name>
<dbReference type="EMBL" id="BARV01005002">
    <property type="protein sequence ID" value="GAI09914.1"/>
    <property type="molecule type" value="Genomic_DNA"/>
</dbReference>